<keyword evidence="6 9" id="KW-0238">DNA-binding</keyword>
<comment type="similarity">
    <text evidence="1 9 10">Belongs to the DNA mismatch repair MutS family.</text>
</comment>
<organism evidence="12 13">
    <name type="scientific">Formosa maritima</name>
    <dbReference type="NCBI Taxonomy" id="2592046"/>
    <lineage>
        <taxon>Bacteria</taxon>
        <taxon>Pseudomonadati</taxon>
        <taxon>Bacteroidota</taxon>
        <taxon>Flavobacteriia</taxon>
        <taxon>Flavobacteriales</taxon>
        <taxon>Flavobacteriaceae</taxon>
        <taxon>Formosa</taxon>
    </lineage>
</organism>
<dbReference type="OrthoDB" id="9802448at2"/>
<dbReference type="InterPro" id="IPR007695">
    <property type="entry name" value="DNA_mismatch_repair_MutS-lik_N"/>
</dbReference>
<dbReference type="PIRSF" id="PIRSF037677">
    <property type="entry name" value="DNA_mis_repair_Msh6"/>
    <property type="match status" value="1"/>
</dbReference>
<dbReference type="CDD" id="cd03284">
    <property type="entry name" value="ABC_MutS1"/>
    <property type="match status" value="1"/>
</dbReference>
<dbReference type="PROSITE" id="PS00486">
    <property type="entry name" value="DNA_MISMATCH_REPAIR_2"/>
    <property type="match status" value="1"/>
</dbReference>
<keyword evidence="3 9" id="KW-0547">Nucleotide-binding</keyword>
<dbReference type="SMART" id="SM00533">
    <property type="entry name" value="MUTSd"/>
    <property type="match status" value="1"/>
</dbReference>
<evidence type="ECO:0000259" key="11">
    <source>
        <dbReference type="PROSITE" id="PS00486"/>
    </source>
</evidence>
<proteinExistence type="inferred from homology"/>
<dbReference type="InterPro" id="IPR017261">
    <property type="entry name" value="DNA_mismatch_repair_MutS/MSH"/>
</dbReference>
<evidence type="ECO:0000313" key="12">
    <source>
        <dbReference type="EMBL" id="TYA55121.1"/>
    </source>
</evidence>
<dbReference type="Proteomes" id="UP000324550">
    <property type="component" value="Unassembled WGS sequence"/>
</dbReference>
<dbReference type="Gene3D" id="3.30.420.110">
    <property type="entry name" value="MutS, connector domain"/>
    <property type="match status" value="1"/>
</dbReference>
<accession>A0A5D0G8T9</accession>
<evidence type="ECO:0000313" key="13">
    <source>
        <dbReference type="Proteomes" id="UP000324550"/>
    </source>
</evidence>
<dbReference type="FunFam" id="3.40.1170.10:FF:000001">
    <property type="entry name" value="DNA mismatch repair protein MutS"/>
    <property type="match status" value="1"/>
</dbReference>
<dbReference type="GO" id="GO:0005524">
    <property type="term" value="F:ATP binding"/>
    <property type="evidence" value="ECO:0007669"/>
    <property type="project" value="UniProtKB-UniRule"/>
</dbReference>
<dbReference type="FunFam" id="3.40.50.300:FF:000870">
    <property type="entry name" value="MutS protein homolog 4"/>
    <property type="match status" value="1"/>
</dbReference>
<dbReference type="Gene3D" id="1.10.1420.10">
    <property type="match status" value="2"/>
</dbReference>
<feature type="binding site" evidence="9">
    <location>
        <begin position="625"/>
        <end position="632"/>
    </location>
    <ligand>
        <name>ATP</name>
        <dbReference type="ChEBI" id="CHEBI:30616"/>
    </ligand>
</feature>
<keyword evidence="4 9" id="KW-0227">DNA damage</keyword>
<dbReference type="Gene3D" id="3.40.50.300">
    <property type="entry name" value="P-loop containing nucleotide triphosphate hydrolases"/>
    <property type="match status" value="1"/>
</dbReference>
<gene>
    <name evidence="9 12" type="primary">mutS</name>
    <name evidence="12" type="ORF">FVF61_07620</name>
</gene>
<dbReference type="GO" id="GO:0030983">
    <property type="term" value="F:mismatched DNA binding"/>
    <property type="evidence" value="ECO:0007669"/>
    <property type="project" value="InterPro"/>
</dbReference>
<dbReference type="InterPro" id="IPR016151">
    <property type="entry name" value="DNA_mismatch_repair_MutS_N"/>
</dbReference>
<dbReference type="SMART" id="SM00534">
    <property type="entry name" value="MUTSac"/>
    <property type="match status" value="1"/>
</dbReference>
<protein>
    <recommendedName>
        <fullName evidence="2 9">DNA mismatch repair protein MutS</fullName>
    </recommendedName>
</protein>
<dbReference type="Pfam" id="PF05192">
    <property type="entry name" value="MutS_III"/>
    <property type="match status" value="1"/>
</dbReference>
<feature type="domain" description="DNA mismatch repair proteins mutS family" evidence="11">
    <location>
        <begin position="699"/>
        <end position="715"/>
    </location>
</feature>
<sequence length="877" mass="99145">MAKKTKKVTPLMKQYNAIKVKYPNALLLFRVGDFYETFGEDAIKTAKILDIILTKRGAGSESEIELAGFPHHSLNTYLPKLVKAGERVAICDQLEDPKQTKTIVKRGVTELVTPGVAFNDEVLKSKSNNFLCSVYFGTTSSSASNSKIGISFLDITTGEFLTSQGNEEYIDKLLQNFKPSEVLVSKQKRSDFKSAFGDDFHTFYLEDWVYQIDYANETLIKHFNTKTLKGFGIEDLQEGIIASGSILHYLAETQHNKLQHITSIGRIAEDDYVWMDKFTIRNLELYFSTNNNAVTLLNVIDRTISPMGGRLLKRWLALPLKDVKKIKQRHEVVDYLSKNKQVLQKIQNHIKHIGDFERLISKVATSKVNPREVIQLKNSLEAIVPIKALASNCENDSLKVIGDTLQSCDVLREKIKETLNEDAPVNVLKGFTIADGFSSELDELRGLSQSGKTYLDNMLQRETERTGITSLKIASNNVFGYYIEVRNTHKDKVPAEWIRKQTLVNAERYITEELKKYEAKILGAEERILAIEQQLFSELIAWMMQYIKAVQQNANLIGQLDCLCGFAQLAIENKYVYPTIDNSTDLDIKDGRHPVIEKQLPPSEAYIANDVFLNRDRQQIIMITGPNMSGKSAILRQTALIVLLAQTGSFVPAKEARIGVVDKIFTRVGASDNISMGESTFMVEMNETASILNNLSERSLVLLDEIGRGTSTYDGISIAWAISEYLHEHPAKAKTLFATHYHELNEMTETFERIKNYNVSVKELKDNVLFLRKLVAGGSAHSFGIHVAKMAGMPQQVLHRANKILKKLEQSHSSEELTEKVKTLDNEMQLSFFNLDDPLLENIKEEILHIDIDTLTPVEALMKLNEIKRMLVKKKMA</sequence>
<dbReference type="PANTHER" id="PTHR11361">
    <property type="entry name" value="DNA MISMATCH REPAIR PROTEIN MUTS FAMILY MEMBER"/>
    <property type="match status" value="1"/>
</dbReference>
<dbReference type="SUPFAM" id="SSF48334">
    <property type="entry name" value="DNA repair protein MutS, domain III"/>
    <property type="match status" value="1"/>
</dbReference>
<dbReference type="InterPro" id="IPR036678">
    <property type="entry name" value="MutS_con_dom_sf"/>
</dbReference>
<dbReference type="InterPro" id="IPR000432">
    <property type="entry name" value="DNA_mismatch_repair_MutS_C"/>
</dbReference>
<reference evidence="12 13" key="1">
    <citation type="submission" date="2019-08" db="EMBL/GenBank/DDBJ databases">
        <title>Formosa sediminis sp. nov., isolated from marine sediment.</title>
        <authorList>
            <person name="Cao W.R."/>
        </authorList>
    </citation>
    <scope>NUCLEOTIDE SEQUENCE [LARGE SCALE GENOMIC DNA]</scope>
    <source>
        <strain evidence="12 13">1494</strain>
    </source>
</reference>
<dbReference type="Pfam" id="PF01624">
    <property type="entry name" value="MutS_I"/>
    <property type="match status" value="1"/>
</dbReference>
<dbReference type="EMBL" id="VSFC01000042">
    <property type="protein sequence ID" value="TYA55121.1"/>
    <property type="molecule type" value="Genomic_DNA"/>
</dbReference>
<dbReference type="RefSeq" id="WP_148454982.1">
    <property type="nucleotide sequence ID" value="NZ_VSFC01000042.1"/>
</dbReference>
<dbReference type="SUPFAM" id="SSF53150">
    <property type="entry name" value="DNA repair protein MutS, domain II"/>
    <property type="match status" value="1"/>
</dbReference>
<dbReference type="Pfam" id="PF05190">
    <property type="entry name" value="MutS_IV"/>
    <property type="match status" value="1"/>
</dbReference>
<evidence type="ECO:0000256" key="1">
    <source>
        <dbReference type="ARBA" id="ARBA00006271"/>
    </source>
</evidence>
<dbReference type="Pfam" id="PF00488">
    <property type="entry name" value="MutS_V"/>
    <property type="match status" value="1"/>
</dbReference>
<keyword evidence="13" id="KW-1185">Reference proteome</keyword>
<dbReference type="InterPro" id="IPR007696">
    <property type="entry name" value="DNA_mismatch_repair_MutS_core"/>
</dbReference>
<evidence type="ECO:0000256" key="6">
    <source>
        <dbReference type="ARBA" id="ARBA00023125"/>
    </source>
</evidence>
<dbReference type="GO" id="GO:0006298">
    <property type="term" value="P:mismatch repair"/>
    <property type="evidence" value="ECO:0007669"/>
    <property type="project" value="UniProtKB-UniRule"/>
</dbReference>
<dbReference type="InterPro" id="IPR027417">
    <property type="entry name" value="P-loop_NTPase"/>
</dbReference>
<evidence type="ECO:0000256" key="2">
    <source>
        <dbReference type="ARBA" id="ARBA00021982"/>
    </source>
</evidence>
<dbReference type="NCBIfam" id="TIGR01070">
    <property type="entry name" value="mutS1"/>
    <property type="match status" value="1"/>
</dbReference>
<dbReference type="Gene3D" id="3.40.1170.10">
    <property type="entry name" value="DNA repair protein MutS, domain I"/>
    <property type="match status" value="1"/>
</dbReference>
<comment type="function">
    <text evidence="8 9">This protein is involved in the repair of mismatches in DNA. It is possible that it carries out the mismatch recognition step. This protein has a weak ATPase activity.</text>
</comment>
<dbReference type="SUPFAM" id="SSF52540">
    <property type="entry name" value="P-loop containing nucleoside triphosphate hydrolases"/>
    <property type="match status" value="1"/>
</dbReference>
<evidence type="ECO:0000256" key="5">
    <source>
        <dbReference type="ARBA" id="ARBA00022840"/>
    </source>
</evidence>
<dbReference type="AlphaFoldDB" id="A0A5D0G8T9"/>
<comment type="caution">
    <text evidence="12">The sequence shown here is derived from an EMBL/GenBank/DDBJ whole genome shotgun (WGS) entry which is preliminary data.</text>
</comment>
<dbReference type="InterPro" id="IPR005748">
    <property type="entry name" value="DNA_mismatch_repair_MutS"/>
</dbReference>
<evidence type="ECO:0000256" key="9">
    <source>
        <dbReference type="HAMAP-Rule" id="MF_00096"/>
    </source>
</evidence>
<dbReference type="InterPro" id="IPR007860">
    <property type="entry name" value="DNA_mmatch_repair_MutS_con_dom"/>
</dbReference>
<dbReference type="HAMAP" id="MF_00096">
    <property type="entry name" value="MutS"/>
    <property type="match status" value="1"/>
</dbReference>
<name>A0A5D0G8T9_9FLAO</name>
<dbReference type="Pfam" id="PF05188">
    <property type="entry name" value="MutS_II"/>
    <property type="match status" value="1"/>
</dbReference>
<evidence type="ECO:0000256" key="7">
    <source>
        <dbReference type="ARBA" id="ARBA00023204"/>
    </source>
</evidence>
<evidence type="ECO:0000256" key="8">
    <source>
        <dbReference type="ARBA" id="ARBA00024647"/>
    </source>
</evidence>
<dbReference type="InterPro" id="IPR007861">
    <property type="entry name" value="DNA_mismatch_repair_MutS_clamp"/>
</dbReference>
<dbReference type="NCBIfam" id="NF003810">
    <property type="entry name" value="PRK05399.1"/>
    <property type="match status" value="1"/>
</dbReference>
<evidence type="ECO:0000256" key="3">
    <source>
        <dbReference type="ARBA" id="ARBA00022741"/>
    </source>
</evidence>
<keyword evidence="5 9" id="KW-0067">ATP-binding</keyword>
<dbReference type="PANTHER" id="PTHR11361:SF34">
    <property type="entry name" value="DNA MISMATCH REPAIR PROTEIN MSH1, MITOCHONDRIAL"/>
    <property type="match status" value="1"/>
</dbReference>
<dbReference type="GO" id="GO:0003684">
    <property type="term" value="F:damaged DNA binding"/>
    <property type="evidence" value="ECO:0007669"/>
    <property type="project" value="UniProtKB-UniRule"/>
</dbReference>
<evidence type="ECO:0000256" key="4">
    <source>
        <dbReference type="ARBA" id="ARBA00022763"/>
    </source>
</evidence>
<dbReference type="SUPFAM" id="SSF55271">
    <property type="entry name" value="DNA repair protein MutS, domain I"/>
    <property type="match status" value="1"/>
</dbReference>
<dbReference type="InterPro" id="IPR036187">
    <property type="entry name" value="DNA_mismatch_repair_MutS_sf"/>
</dbReference>
<dbReference type="InterPro" id="IPR045076">
    <property type="entry name" value="MutS"/>
</dbReference>
<dbReference type="GO" id="GO:0140664">
    <property type="term" value="F:ATP-dependent DNA damage sensor activity"/>
    <property type="evidence" value="ECO:0007669"/>
    <property type="project" value="InterPro"/>
</dbReference>
<evidence type="ECO:0000256" key="10">
    <source>
        <dbReference type="RuleBase" id="RU003756"/>
    </source>
</evidence>
<keyword evidence="7 9" id="KW-0234">DNA repair</keyword>
<dbReference type="GO" id="GO:0005829">
    <property type="term" value="C:cytosol"/>
    <property type="evidence" value="ECO:0007669"/>
    <property type="project" value="TreeGrafter"/>
</dbReference>